<dbReference type="PANTHER" id="PTHR10760:SF3">
    <property type="entry name" value="TORSIN-3A"/>
    <property type="match status" value="1"/>
</dbReference>
<organism evidence="4 5">
    <name type="scientific">Hymenochirus boettgeri</name>
    <name type="common">Congo dwarf clawed frog</name>
    <dbReference type="NCBI Taxonomy" id="247094"/>
    <lineage>
        <taxon>Eukaryota</taxon>
        <taxon>Metazoa</taxon>
        <taxon>Chordata</taxon>
        <taxon>Craniata</taxon>
        <taxon>Vertebrata</taxon>
        <taxon>Euteleostomi</taxon>
        <taxon>Amphibia</taxon>
        <taxon>Batrachia</taxon>
        <taxon>Anura</taxon>
        <taxon>Pipoidea</taxon>
        <taxon>Pipidae</taxon>
        <taxon>Pipinae</taxon>
        <taxon>Hymenochirus</taxon>
    </lineage>
</organism>
<dbReference type="PANTHER" id="PTHR10760">
    <property type="entry name" value="TORSIN"/>
    <property type="match status" value="1"/>
</dbReference>
<evidence type="ECO:0000259" key="3">
    <source>
        <dbReference type="Pfam" id="PF21376"/>
    </source>
</evidence>
<protein>
    <recommendedName>
        <fullName evidence="3">Torsin-1A C-terminal domain-containing protein</fullName>
    </recommendedName>
</protein>
<evidence type="ECO:0000256" key="1">
    <source>
        <dbReference type="ARBA" id="ARBA00006235"/>
    </source>
</evidence>
<feature type="chain" id="PRO_5035845202" description="Torsin-1A C-terminal domain-containing protein" evidence="2">
    <location>
        <begin position="17"/>
        <end position="382"/>
    </location>
</feature>
<evidence type="ECO:0000313" key="5">
    <source>
        <dbReference type="Proteomes" id="UP000812440"/>
    </source>
</evidence>
<feature type="signal peptide" evidence="2">
    <location>
        <begin position="1"/>
        <end position="16"/>
    </location>
</feature>
<dbReference type="Pfam" id="PF06309">
    <property type="entry name" value="Torsin"/>
    <property type="match status" value="1"/>
</dbReference>
<dbReference type="Gene3D" id="3.40.50.300">
    <property type="entry name" value="P-loop containing nucleotide triphosphate hydrolases"/>
    <property type="match status" value="1"/>
</dbReference>
<dbReference type="EMBL" id="JAACNH010000007">
    <property type="protein sequence ID" value="KAG8436821.1"/>
    <property type="molecule type" value="Genomic_DNA"/>
</dbReference>
<dbReference type="GO" id="GO:0005635">
    <property type="term" value="C:nuclear envelope"/>
    <property type="evidence" value="ECO:0007669"/>
    <property type="project" value="TreeGrafter"/>
</dbReference>
<dbReference type="InterPro" id="IPR010448">
    <property type="entry name" value="Torsin"/>
</dbReference>
<comment type="similarity">
    <text evidence="1">Belongs to the ClpA/ClpB family. Torsin subfamily.</text>
</comment>
<dbReference type="InterPro" id="IPR049337">
    <property type="entry name" value="TOR1A_C"/>
</dbReference>
<feature type="domain" description="Torsin-1A C-terminal" evidence="3">
    <location>
        <begin position="322"/>
        <end position="376"/>
    </location>
</feature>
<dbReference type="AlphaFoldDB" id="A0A8T2J2D4"/>
<evidence type="ECO:0000313" key="4">
    <source>
        <dbReference type="EMBL" id="KAG8436821.1"/>
    </source>
</evidence>
<dbReference type="GO" id="GO:0005788">
    <property type="term" value="C:endoplasmic reticulum lumen"/>
    <property type="evidence" value="ECO:0007669"/>
    <property type="project" value="TreeGrafter"/>
</dbReference>
<name>A0A8T2J2D4_9PIPI</name>
<dbReference type="Proteomes" id="UP000812440">
    <property type="component" value="Chromosome 4"/>
</dbReference>
<proteinExistence type="inferred from homology"/>
<sequence length="382" mass="44085">MYWSLLFPIILYHTLSVNCATEGNRGNEEEADGATSTWTGGTRHMQDFLHLTRQCLSDLQRWMRPETLEEEQSSEPDWGLPRDDSWYPMHLLSDWYSRVTENKESLNSRINNNLTGLQWYLDNRVHGQHLAVTLIPPYLERFLNDEKHRKSLTLSFHGWTGTGKNFVARIIAENLYKNGQRKMCVQVFIPQLHFPHPSNLEAYKVLLGRQIKEVLSHCSQPMFLFDEADKIPSGLISSLLPFLAPGQIIQSIFIFLSSIGSNAINEVTLNFWQAGRRREEITVDDLDRPLRAAIRESQDDMSLLRQLMEEDLIDSLVPFLPLERAHVKLCAQDSFVARGLPYTENALEMVTQELQFLPQKEKLFSAQGCKLVSQRINLIKNE</sequence>
<gene>
    <name evidence="4" type="ORF">GDO86_007779</name>
</gene>
<keyword evidence="5" id="KW-1185">Reference proteome</keyword>
<dbReference type="InterPro" id="IPR027417">
    <property type="entry name" value="P-loop_NTPase"/>
</dbReference>
<comment type="caution">
    <text evidence="4">The sequence shown here is derived from an EMBL/GenBank/DDBJ whole genome shotgun (WGS) entry which is preliminary data.</text>
</comment>
<dbReference type="OrthoDB" id="19623at2759"/>
<dbReference type="GO" id="GO:0005524">
    <property type="term" value="F:ATP binding"/>
    <property type="evidence" value="ECO:0007669"/>
    <property type="project" value="InterPro"/>
</dbReference>
<dbReference type="Pfam" id="PF21376">
    <property type="entry name" value="TOR1A_C"/>
    <property type="match status" value="1"/>
</dbReference>
<accession>A0A8T2J2D4</accession>
<keyword evidence="2" id="KW-0732">Signal</keyword>
<evidence type="ECO:0000256" key="2">
    <source>
        <dbReference type="SAM" id="SignalP"/>
    </source>
</evidence>
<dbReference type="SUPFAM" id="SSF52540">
    <property type="entry name" value="P-loop containing nucleoside triphosphate hydrolases"/>
    <property type="match status" value="1"/>
</dbReference>
<dbReference type="GO" id="GO:0016887">
    <property type="term" value="F:ATP hydrolysis activity"/>
    <property type="evidence" value="ECO:0007669"/>
    <property type="project" value="InterPro"/>
</dbReference>
<reference evidence="4" key="1">
    <citation type="thesis" date="2020" institute="ProQuest LLC" country="789 East Eisenhower Parkway, Ann Arbor, MI, USA">
        <title>Comparative Genomics and Chromosome Evolution.</title>
        <authorList>
            <person name="Mudd A.B."/>
        </authorList>
    </citation>
    <scope>NUCLEOTIDE SEQUENCE</scope>
    <source>
        <strain evidence="4">Female2</strain>
        <tissue evidence="4">Blood</tissue>
    </source>
</reference>